<accession>A0A9W8CUA6</accession>
<dbReference type="AlphaFoldDB" id="A0A9W8CUA6"/>
<gene>
    <name evidence="2" type="ORF">LPJ53_002004</name>
</gene>
<protein>
    <recommendedName>
        <fullName evidence="1">DUF4246 domain-containing protein</fullName>
    </recommendedName>
</protein>
<feature type="domain" description="DUF4246" evidence="1">
    <location>
        <begin position="14"/>
        <end position="378"/>
    </location>
</feature>
<proteinExistence type="predicted"/>
<name>A0A9W8CUA6_9FUNG</name>
<organism evidence="2 3">
    <name type="scientific">Coemansia erecta</name>
    <dbReference type="NCBI Taxonomy" id="147472"/>
    <lineage>
        <taxon>Eukaryota</taxon>
        <taxon>Fungi</taxon>
        <taxon>Fungi incertae sedis</taxon>
        <taxon>Zoopagomycota</taxon>
        <taxon>Kickxellomycotina</taxon>
        <taxon>Kickxellomycetes</taxon>
        <taxon>Kickxellales</taxon>
        <taxon>Kickxellaceae</taxon>
        <taxon>Coemansia</taxon>
    </lineage>
</organism>
<keyword evidence="3" id="KW-1185">Reference proteome</keyword>
<dbReference type="PANTHER" id="PTHR33119:SF1">
    <property type="entry name" value="FE2OG DIOXYGENASE DOMAIN-CONTAINING PROTEIN"/>
    <property type="match status" value="1"/>
</dbReference>
<evidence type="ECO:0000259" key="1">
    <source>
        <dbReference type="Pfam" id="PF14033"/>
    </source>
</evidence>
<comment type="caution">
    <text evidence="2">The sequence shown here is derived from an EMBL/GenBank/DDBJ whole genome shotgun (WGS) entry which is preliminary data.</text>
</comment>
<evidence type="ECO:0000313" key="3">
    <source>
        <dbReference type="Proteomes" id="UP001149813"/>
    </source>
</evidence>
<dbReference type="OrthoDB" id="415532at2759"/>
<dbReference type="PANTHER" id="PTHR33119">
    <property type="entry name" value="IFI3P"/>
    <property type="match status" value="1"/>
</dbReference>
<dbReference type="Proteomes" id="UP001149813">
    <property type="component" value="Unassembled WGS sequence"/>
</dbReference>
<dbReference type="EMBL" id="JANBOJ010000057">
    <property type="protein sequence ID" value="KAJ1723672.1"/>
    <property type="molecule type" value="Genomic_DNA"/>
</dbReference>
<dbReference type="InterPro" id="IPR049192">
    <property type="entry name" value="DUF4246_C"/>
</dbReference>
<dbReference type="Pfam" id="PF14033">
    <property type="entry name" value="DUF4246"/>
    <property type="match status" value="1"/>
</dbReference>
<reference evidence="2" key="1">
    <citation type="submission" date="2022-07" db="EMBL/GenBank/DDBJ databases">
        <title>Phylogenomic reconstructions and comparative analyses of Kickxellomycotina fungi.</title>
        <authorList>
            <person name="Reynolds N.K."/>
            <person name="Stajich J.E."/>
            <person name="Barry K."/>
            <person name="Grigoriev I.V."/>
            <person name="Crous P."/>
            <person name="Smith M.E."/>
        </authorList>
    </citation>
    <scope>NUCLEOTIDE SEQUENCE</scope>
    <source>
        <strain evidence="2">NBRC 32514</strain>
    </source>
</reference>
<evidence type="ECO:0000313" key="2">
    <source>
        <dbReference type="EMBL" id="KAJ1723672.1"/>
    </source>
</evidence>
<dbReference type="InterPro" id="IPR025340">
    <property type="entry name" value="DUF4246"/>
</dbReference>
<sequence>MPTLRVSKSDGYAVKSPINPSLYTLLFDRSPILNSPTTSPLGALNLPSFGNFPGSHAAWKQAVRELNQRMAGNSSFIPINEKYLDKIDPEDRHWLPTDIHVNGDGTINILSYINNLHPGKYADAYKSIATMISRCIPALEQVLTDLKNLRDLRVPYDLETSVQEDIPHPTEYCYSYSRDPESDYEEAEEMWEDGLTKTTPLPDGFKRPKRTYLPRSLRNTSLQVVVKMEDMFANPTSERGYDADWHGDGTASEQIIATAVYFYDVDDDSDISLRFREGISAIDIRSRIRRERVMHMFVPSYAGLSESHHEQIVGDVKIRQGQVVCYPNVYQHCISGLYPKDPSKPCHIKSLTLHFVDPSIRIVSTSVVPPQQKEWWASEVLQTPLMRRLPSLMHEKIIESVDMPMSLDQASAIGLDLDKRSFKVDNNFYNGRFYMSLDNDLDSNHVDFF</sequence>